<evidence type="ECO:0000256" key="1">
    <source>
        <dbReference type="ARBA" id="ARBA00022741"/>
    </source>
</evidence>
<dbReference type="InterPro" id="IPR027417">
    <property type="entry name" value="P-loop_NTPase"/>
</dbReference>
<protein>
    <submittedName>
        <fullName evidence="4">ABC transporter</fullName>
    </submittedName>
</protein>
<dbReference type="AlphaFoldDB" id="A0A483CM66"/>
<dbReference type="GO" id="GO:0016887">
    <property type="term" value="F:ATP hydrolysis activity"/>
    <property type="evidence" value="ECO:0007669"/>
    <property type="project" value="InterPro"/>
</dbReference>
<reference evidence="4 5" key="1">
    <citation type="submission" date="2017-11" db="EMBL/GenBank/DDBJ databases">
        <title>Isolation and Characterization of Methanofollis Species from Methane Seep Offshore SW Taiwan.</title>
        <authorList>
            <person name="Teng N.-H."/>
            <person name="Lai M.-C."/>
            <person name="Chen S.-C."/>
        </authorList>
    </citation>
    <scope>NUCLEOTIDE SEQUENCE [LARGE SCALE GENOMIC DNA]</scope>
    <source>
        <strain evidence="4 5">FWC-SCC2</strain>
    </source>
</reference>
<keyword evidence="2" id="KW-0067">ATP-binding</keyword>
<comment type="caution">
    <text evidence="4">The sequence shown here is derived from an EMBL/GenBank/DDBJ whole genome shotgun (WGS) entry which is preliminary data.</text>
</comment>
<dbReference type="OrthoDB" id="18209at2157"/>
<sequence>MIDFSGVSQAIVRIPSLSLAPGTTVITGPNGSGKSTFLRLCAGLALPESGSVGIDGRTPRETEVGWVGEFPDQNLLFSRVYDEIAGPSLFAGAPCDETRRLVDDAARRLGIVDLLDRTVRSLSGGERALVGVATALSRHPHLLVLDEFDSHLDRETAEIVAEALERCPCRYLIRCTQDMETAALADTLLYFEKGVIVHAGSPKEVFSALQGTCFYPESWGG</sequence>
<evidence type="ECO:0000256" key="2">
    <source>
        <dbReference type="ARBA" id="ARBA00022840"/>
    </source>
</evidence>
<dbReference type="Proteomes" id="UP000292580">
    <property type="component" value="Unassembled WGS sequence"/>
</dbReference>
<dbReference type="Pfam" id="PF00005">
    <property type="entry name" value="ABC_tran"/>
    <property type="match status" value="1"/>
</dbReference>
<dbReference type="InterPro" id="IPR003439">
    <property type="entry name" value="ABC_transporter-like_ATP-bd"/>
</dbReference>
<keyword evidence="1" id="KW-0547">Nucleotide-binding</keyword>
<organism evidence="4 5">
    <name type="scientific">Methanofollis fontis</name>
    <dbReference type="NCBI Taxonomy" id="2052832"/>
    <lineage>
        <taxon>Archaea</taxon>
        <taxon>Methanobacteriati</taxon>
        <taxon>Methanobacteriota</taxon>
        <taxon>Stenosarchaea group</taxon>
        <taxon>Methanomicrobia</taxon>
        <taxon>Methanomicrobiales</taxon>
        <taxon>Methanomicrobiaceae</taxon>
        <taxon>Methanofollis</taxon>
    </lineage>
</organism>
<dbReference type="InterPro" id="IPR050334">
    <property type="entry name" value="Molybdenum_import_ModC"/>
</dbReference>
<evidence type="ECO:0000313" key="5">
    <source>
        <dbReference type="Proteomes" id="UP000292580"/>
    </source>
</evidence>
<dbReference type="InterPro" id="IPR017871">
    <property type="entry name" value="ABC_transporter-like_CS"/>
</dbReference>
<dbReference type="PROSITE" id="PS00211">
    <property type="entry name" value="ABC_TRANSPORTER_1"/>
    <property type="match status" value="1"/>
</dbReference>
<dbReference type="PANTHER" id="PTHR43514:SF4">
    <property type="entry name" value="ABC TRANSPORTER I FAMILY MEMBER 10"/>
    <property type="match status" value="1"/>
</dbReference>
<proteinExistence type="predicted"/>
<dbReference type="GO" id="GO:0005524">
    <property type="term" value="F:ATP binding"/>
    <property type="evidence" value="ECO:0007669"/>
    <property type="project" value="UniProtKB-KW"/>
</dbReference>
<dbReference type="Gene3D" id="3.40.50.300">
    <property type="entry name" value="P-loop containing nucleotide triphosphate hydrolases"/>
    <property type="match status" value="1"/>
</dbReference>
<name>A0A483CM66_9EURY</name>
<dbReference type="SMART" id="SM00382">
    <property type="entry name" value="AAA"/>
    <property type="match status" value="1"/>
</dbReference>
<dbReference type="SUPFAM" id="SSF52540">
    <property type="entry name" value="P-loop containing nucleoside triphosphate hydrolases"/>
    <property type="match status" value="1"/>
</dbReference>
<dbReference type="PANTHER" id="PTHR43514">
    <property type="entry name" value="ABC TRANSPORTER I FAMILY MEMBER 10"/>
    <property type="match status" value="1"/>
</dbReference>
<dbReference type="PROSITE" id="PS50893">
    <property type="entry name" value="ABC_TRANSPORTER_2"/>
    <property type="match status" value="1"/>
</dbReference>
<dbReference type="InterPro" id="IPR003593">
    <property type="entry name" value="AAA+_ATPase"/>
</dbReference>
<evidence type="ECO:0000313" key="4">
    <source>
        <dbReference type="EMBL" id="TAJ43987.1"/>
    </source>
</evidence>
<gene>
    <name evidence="4" type="ORF">CUJ86_08050</name>
</gene>
<evidence type="ECO:0000259" key="3">
    <source>
        <dbReference type="PROSITE" id="PS50893"/>
    </source>
</evidence>
<dbReference type="EMBL" id="PGCL01000003">
    <property type="protein sequence ID" value="TAJ43987.1"/>
    <property type="molecule type" value="Genomic_DNA"/>
</dbReference>
<accession>A0A483CM66</accession>
<keyword evidence="5" id="KW-1185">Reference proteome</keyword>
<dbReference type="RefSeq" id="WP_130647051.1">
    <property type="nucleotide sequence ID" value="NZ_PGCL01000003.1"/>
</dbReference>
<feature type="domain" description="ABC transporter" evidence="3">
    <location>
        <begin position="2"/>
        <end position="218"/>
    </location>
</feature>